<protein>
    <submittedName>
        <fullName evidence="1">Lytic transglycosylase</fullName>
    </submittedName>
</protein>
<dbReference type="InterPro" id="IPR023346">
    <property type="entry name" value="Lysozyme-like_dom_sf"/>
</dbReference>
<dbReference type="Proteomes" id="UP001186041">
    <property type="component" value="Unassembled WGS sequence"/>
</dbReference>
<comment type="caution">
    <text evidence="1">The sequence shown here is derived from an EMBL/GenBank/DDBJ whole genome shotgun (WGS) entry which is preliminary data.</text>
</comment>
<evidence type="ECO:0000313" key="2">
    <source>
        <dbReference type="Proteomes" id="UP001186041"/>
    </source>
</evidence>
<dbReference type="EMBL" id="JAWLVV010000017">
    <property type="protein sequence ID" value="MDV7292348.1"/>
    <property type="molecule type" value="Genomic_DNA"/>
</dbReference>
<proteinExistence type="predicted"/>
<dbReference type="RefSeq" id="WP_317722353.1">
    <property type="nucleotide sequence ID" value="NZ_JAWLVK010000018.1"/>
</dbReference>
<accession>A0AAE5ADD5</accession>
<name>A0AAE5ADD5_MYCFO</name>
<reference evidence="1" key="1">
    <citation type="submission" date="2023-10" db="EMBL/GenBank/DDBJ databases">
        <title>Mycolicibacterium fortuitum clinical isolates causing pulmonary infections in humans.</title>
        <authorList>
            <person name="Mejia-Ponce P.M."/>
            <person name="Zenteno-Cuevas R."/>
            <person name="Licona-Cassani C."/>
        </authorList>
    </citation>
    <scope>NUCLEOTIDE SEQUENCE</scope>
    <source>
        <strain evidence="1">M8</strain>
    </source>
</reference>
<organism evidence="1 2">
    <name type="scientific">Mycolicibacterium fortuitum</name>
    <name type="common">Mycobacterium fortuitum</name>
    <dbReference type="NCBI Taxonomy" id="1766"/>
    <lineage>
        <taxon>Bacteria</taxon>
        <taxon>Bacillati</taxon>
        <taxon>Actinomycetota</taxon>
        <taxon>Actinomycetes</taxon>
        <taxon>Mycobacteriales</taxon>
        <taxon>Mycobacteriaceae</taxon>
        <taxon>Mycolicibacterium</taxon>
    </lineage>
</organism>
<evidence type="ECO:0000313" key="1">
    <source>
        <dbReference type="EMBL" id="MDV7292348.1"/>
    </source>
</evidence>
<dbReference type="AlphaFoldDB" id="A0AAE5ADD5"/>
<gene>
    <name evidence="1" type="ORF">R4485_19430</name>
</gene>
<dbReference type="SUPFAM" id="SSF53955">
    <property type="entry name" value="Lysozyme-like"/>
    <property type="match status" value="1"/>
</dbReference>
<sequence length="345" mass="36200">MIDALLEDMDRLLGPGRVPGVSAADQARALTPPAVPATWTSKSAELLAGNHGTYTRASNTFAAADDETKGKVDEARTAVADGKSQMSAVKDDYKTNRDRLAPGAANPEVAQRMAELDRQRTSDGANTLRSTLGRMPGFGGGPGGGLAPLAQMMPAAMAPASAFGPAMMQPMNMLSGLQGLTAPATSMLSGLTLPQQVQAVPSFENDPASAGTARPNLGNYGPTNIRDVIDKALDIKGITDPQARADWAAGMTTVGQRESNFDLNARNDWDSNARKGIPSGGWLQFIEPTFRAYHEPGTSTVLNDPVAQACAFVNYAMGRYGVSADGHDLAAKIQQADPTRPPKGY</sequence>